<dbReference type="EMBL" id="JAUIZM010000005">
    <property type="protein sequence ID" value="KAK1382556.1"/>
    <property type="molecule type" value="Genomic_DNA"/>
</dbReference>
<dbReference type="SUPFAM" id="SSF56672">
    <property type="entry name" value="DNA/RNA polymerases"/>
    <property type="match status" value="1"/>
</dbReference>
<feature type="domain" description="Reverse transcriptase" evidence="1">
    <location>
        <begin position="1"/>
        <end position="58"/>
    </location>
</feature>
<dbReference type="InterPro" id="IPR051320">
    <property type="entry name" value="Viral_Replic_Matur_Polypro"/>
</dbReference>
<organism evidence="2 3">
    <name type="scientific">Heracleum sosnowskyi</name>
    <dbReference type="NCBI Taxonomy" id="360622"/>
    <lineage>
        <taxon>Eukaryota</taxon>
        <taxon>Viridiplantae</taxon>
        <taxon>Streptophyta</taxon>
        <taxon>Embryophyta</taxon>
        <taxon>Tracheophyta</taxon>
        <taxon>Spermatophyta</taxon>
        <taxon>Magnoliopsida</taxon>
        <taxon>eudicotyledons</taxon>
        <taxon>Gunneridae</taxon>
        <taxon>Pentapetalae</taxon>
        <taxon>asterids</taxon>
        <taxon>campanulids</taxon>
        <taxon>Apiales</taxon>
        <taxon>Apiaceae</taxon>
        <taxon>Apioideae</taxon>
        <taxon>apioid superclade</taxon>
        <taxon>Tordylieae</taxon>
        <taxon>Tordyliinae</taxon>
        <taxon>Heracleum</taxon>
    </lineage>
</organism>
<evidence type="ECO:0000313" key="2">
    <source>
        <dbReference type="EMBL" id="KAK1382556.1"/>
    </source>
</evidence>
<evidence type="ECO:0000313" key="3">
    <source>
        <dbReference type="Proteomes" id="UP001237642"/>
    </source>
</evidence>
<proteinExistence type="predicted"/>
<dbReference type="InterPro" id="IPR043502">
    <property type="entry name" value="DNA/RNA_pol_sf"/>
</dbReference>
<dbReference type="PANTHER" id="PTHR33064">
    <property type="entry name" value="POL PROTEIN"/>
    <property type="match status" value="1"/>
</dbReference>
<name>A0AAD8ICK7_9APIA</name>
<dbReference type="Proteomes" id="UP001237642">
    <property type="component" value="Unassembled WGS sequence"/>
</dbReference>
<evidence type="ECO:0000259" key="1">
    <source>
        <dbReference type="PROSITE" id="PS50878"/>
    </source>
</evidence>
<dbReference type="Gene3D" id="3.30.70.270">
    <property type="match status" value="2"/>
</dbReference>
<protein>
    <recommendedName>
        <fullName evidence="1">Reverse transcriptase domain-containing protein</fullName>
    </recommendedName>
</protein>
<gene>
    <name evidence="2" type="ORF">POM88_020291</name>
</gene>
<dbReference type="Pfam" id="PF00078">
    <property type="entry name" value="RVT_1"/>
    <property type="match status" value="1"/>
</dbReference>
<comment type="caution">
    <text evidence="2">The sequence shown here is derived from an EMBL/GenBank/DDBJ whole genome shotgun (WGS) entry which is preliminary data.</text>
</comment>
<dbReference type="PROSITE" id="PS50878">
    <property type="entry name" value="RT_POL"/>
    <property type="match status" value="1"/>
</dbReference>
<reference evidence="2" key="2">
    <citation type="submission" date="2023-05" db="EMBL/GenBank/DDBJ databases">
        <authorList>
            <person name="Schelkunov M.I."/>
        </authorList>
    </citation>
    <scope>NUCLEOTIDE SEQUENCE</scope>
    <source>
        <strain evidence="2">Hsosn_3</strain>
        <tissue evidence="2">Leaf</tissue>
    </source>
</reference>
<dbReference type="InterPro" id="IPR043128">
    <property type="entry name" value="Rev_trsase/Diguanyl_cyclase"/>
</dbReference>
<dbReference type="AlphaFoldDB" id="A0AAD8ICK7"/>
<reference evidence="2" key="1">
    <citation type="submission" date="2023-02" db="EMBL/GenBank/DDBJ databases">
        <title>Genome of toxic invasive species Heracleum sosnowskyi carries increased number of genes despite the absence of recent whole-genome duplications.</title>
        <authorList>
            <person name="Schelkunov M."/>
            <person name="Shtratnikova V."/>
            <person name="Makarenko M."/>
            <person name="Klepikova A."/>
            <person name="Omelchenko D."/>
            <person name="Novikova G."/>
            <person name="Obukhova E."/>
            <person name="Bogdanov V."/>
            <person name="Penin A."/>
            <person name="Logacheva M."/>
        </authorList>
    </citation>
    <scope>NUCLEOTIDE SEQUENCE</scope>
    <source>
        <strain evidence="2">Hsosn_3</strain>
        <tissue evidence="2">Leaf</tissue>
    </source>
</reference>
<dbReference type="PANTHER" id="PTHR33064:SF37">
    <property type="entry name" value="RIBONUCLEASE H"/>
    <property type="match status" value="1"/>
</dbReference>
<keyword evidence="3" id="KW-1185">Reference proteome</keyword>
<dbReference type="InterPro" id="IPR000477">
    <property type="entry name" value="RT_dom"/>
</dbReference>
<accession>A0AAD8ICK7</accession>
<sequence length="120" mass="13864">MDNALIYIDDILLFSPDIDSHHSLLTDFHSLVKSYGIMLAEKKMIIGVTYIEFLGMHISEGQYHLQPHIATQLEHFPDENLTFKQVQEFLGIINYMADFIHDLAKYRTPLTDQLKKNASP</sequence>